<evidence type="ECO:0000256" key="13">
    <source>
        <dbReference type="ARBA" id="ARBA00023136"/>
    </source>
</evidence>
<comment type="catalytic activity">
    <reaction evidence="17">
        <text>UDP-alpha-D-glucuronate + H(+) = UDP-alpha-D-xylose + CO2</text>
        <dbReference type="Rhea" id="RHEA:23916"/>
        <dbReference type="ChEBI" id="CHEBI:15378"/>
        <dbReference type="ChEBI" id="CHEBI:16526"/>
        <dbReference type="ChEBI" id="CHEBI:57632"/>
        <dbReference type="ChEBI" id="CHEBI:58052"/>
        <dbReference type="EC" id="4.1.1.35"/>
    </reaction>
    <physiologicalReaction direction="left-to-right" evidence="17">
        <dbReference type="Rhea" id="RHEA:23917"/>
    </physiologicalReaction>
</comment>
<feature type="domain" description="NAD(P)-binding" evidence="18">
    <location>
        <begin position="13"/>
        <end position="307"/>
    </location>
</feature>
<evidence type="ECO:0000256" key="16">
    <source>
        <dbReference type="ARBA" id="ARBA00031585"/>
    </source>
</evidence>
<dbReference type="SUPFAM" id="SSF51735">
    <property type="entry name" value="NAD(P)-binding Rossmann-fold domains"/>
    <property type="match status" value="1"/>
</dbReference>
<accession>A0AAN9G0M6</accession>
<keyword evidence="12" id="KW-0333">Golgi apparatus</keyword>
<dbReference type="InterPro" id="IPR016040">
    <property type="entry name" value="NAD(P)-bd_dom"/>
</dbReference>
<proteinExistence type="inferred from homology"/>
<dbReference type="AlphaFoldDB" id="A0AAN9G0M6"/>
<evidence type="ECO:0000256" key="2">
    <source>
        <dbReference type="ARBA" id="ARBA00004447"/>
    </source>
</evidence>
<evidence type="ECO:0000256" key="9">
    <source>
        <dbReference type="ARBA" id="ARBA00022968"/>
    </source>
</evidence>
<keyword evidence="7" id="KW-0812">Transmembrane</keyword>
<dbReference type="GO" id="GO:0048040">
    <property type="term" value="F:UDP-glucuronate decarboxylase activity"/>
    <property type="evidence" value="ECO:0007669"/>
    <property type="project" value="UniProtKB-EC"/>
</dbReference>
<evidence type="ECO:0000256" key="12">
    <source>
        <dbReference type="ARBA" id="ARBA00023034"/>
    </source>
</evidence>
<evidence type="ECO:0000256" key="17">
    <source>
        <dbReference type="ARBA" id="ARBA00049410"/>
    </source>
</evidence>
<dbReference type="InterPro" id="IPR044516">
    <property type="entry name" value="UXS-like"/>
</dbReference>
<evidence type="ECO:0000256" key="3">
    <source>
        <dbReference type="ARBA" id="ARBA00005100"/>
    </source>
</evidence>
<keyword evidence="11" id="KW-0520">NAD</keyword>
<comment type="similarity">
    <text evidence="4">Belongs to the NAD(P)-dependent epimerase/dehydratase family. UDP-glucuronic acid decarboxylase subfamily.</text>
</comment>
<dbReference type="InterPro" id="IPR036291">
    <property type="entry name" value="NAD(P)-bd_dom_sf"/>
</dbReference>
<evidence type="ECO:0000256" key="14">
    <source>
        <dbReference type="ARBA" id="ARBA00023180"/>
    </source>
</evidence>
<keyword evidence="10" id="KW-1133">Transmembrane helix</keyword>
<evidence type="ECO:0000256" key="7">
    <source>
        <dbReference type="ARBA" id="ARBA00022692"/>
    </source>
</evidence>
<comment type="cofactor">
    <cofactor evidence="1">
        <name>NAD(+)</name>
        <dbReference type="ChEBI" id="CHEBI:57540"/>
    </cofactor>
</comment>
<dbReference type="CDD" id="cd05230">
    <property type="entry name" value="UGD_SDR_e"/>
    <property type="match status" value="1"/>
</dbReference>
<dbReference type="FunFam" id="3.40.50.720:FF:000065">
    <property type="entry name" value="UDP-glucuronic acid decarboxylase 1"/>
    <property type="match status" value="1"/>
</dbReference>
<evidence type="ECO:0000256" key="15">
    <source>
        <dbReference type="ARBA" id="ARBA00023239"/>
    </source>
</evidence>
<dbReference type="GO" id="GO:0032580">
    <property type="term" value="C:Golgi cisterna membrane"/>
    <property type="evidence" value="ECO:0007669"/>
    <property type="project" value="UniProtKB-SubCell"/>
</dbReference>
<dbReference type="Pfam" id="PF16363">
    <property type="entry name" value="GDP_Man_Dehyd"/>
    <property type="match status" value="1"/>
</dbReference>
<keyword evidence="15" id="KW-0456">Lyase</keyword>
<gene>
    <name evidence="19" type="ORF">V1264_010234</name>
</gene>
<evidence type="ECO:0000313" key="19">
    <source>
        <dbReference type="EMBL" id="KAK7090437.1"/>
    </source>
</evidence>
<keyword evidence="8" id="KW-0210">Decarboxylase</keyword>
<name>A0AAN9G0M6_9CAEN</name>
<evidence type="ECO:0000256" key="6">
    <source>
        <dbReference type="ARBA" id="ARBA00018816"/>
    </source>
</evidence>
<dbReference type="PANTHER" id="PTHR43078:SF6">
    <property type="entry name" value="UDP-GLUCURONIC ACID DECARBOXYLASE 1"/>
    <property type="match status" value="1"/>
</dbReference>
<dbReference type="PANTHER" id="PTHR43078">
    <property type="entry name" value="UDP-GLUCURONIC ACID DECARBOXYLASE-RELATED"/>
    <property type="match status" value="1"/>
</dbReference>
<evidence type="ECO:0000256" key="8">
    <source>
        <dbReference type="ARBA" id="ARBA00022793"/>
    </source>
</evidence>
<comment type="caution">
    <text evidence="19">The sequence shown here is derived from an EMBL/GenBank/DDBJ whole genome shotgun (WGS) entry which is preliminary data.</text>
</comment>
<dbReference type="GO" id="GO:0070403">
    <property type="term" value="F:NAD+ binding"/>
    <property type="evidence" value="ECO:0007669"/>
    <property type="project" value="InterPro"/>
</dbReference>
<organism evidence="19 20">
    <name type="scientific">Littorina saxatilis</name>
    <dbReference type="NCBI Taxonomy" id="31220"/>
    <lineage>
        <taxon>Eukaryota</taxon>
        <taxon>Metazoa</taxon>
        <taxon>Spiralia</taxon>
        <taxon>Lophotrochozoa</taxon>
        <taxon>Mollusca</taxon>
        <taxon>Gastropoda</taxon>
        <taxon>Caenogastropoda</taxon>
        <taxon>Littorinimorpha</taxon>
        <taxon>Littorinoidea</taxon>
        <taxon>Littorinidae</taxon>
        <taxon>Littorina</taxon>
    </lineage>
</organism>
<protein>
    <recommendedName>
        <fullName evidence="6">UDP-glucuronic acid decarboxylase 1</fullName>
        <ecNumber evidence="5">4.1.1.35</ecNumber>
    </recommendedName>
    <alternativeName>
        <fullName evidence="16">UDP-glucuronate decarboxylase 1</fullName>
    </alternativeName>
</protein>
<evidence type="ECO:0000256" key="1">
    <source>
        <dbReference type="ARBA" id="ARBA00001911"/>
    </source>
</evidence>
<keyword evidence="20" id="KW-1185">Reference proteome</keyword>
<evidence type="ECO:0000259" key="18">
    <source>
        <dbReference type="Pfam" id="PF16363"/>
    </source>
</evidence>
<evidence type="ECO:0000313" key="20">
    <source>
        <dbReference type="Proteomes" id="UP001374579"/>
    </source>
</evidence>
<dbReference type="EC" id="4.1.1.35" evidence="5"/>
<sequence>MDTFTNSKEKRILVTGGAGFLGSHLVDHLMEAGHQVIVADNFFTGHKDNLQQWLHHPRFSLIEHDITKPLDLQEVDEMYHLACPASPPVYMANPVFTITTNTVGTLNMLELAKKTGAKILLASTSEIYGDPQVVPQTEEYWGHVNPVGSRASYDVGKRAAEAMFTSYYRQFNIPIRIARISNSYGPRLPEDGGGVVGSFIKQALANKPIYVYGDGNQTRCLQHVSDAVKGIVKLMESDYTHPVNIAGTERFTIMELAQLIKSLIETSSEIVKKEPRQDDPRLRQPDITKAKTILNWEPQVPLKEGIKPTIEYFRQQLRNNNVETGIS</sequence>
<comment type="pathway">
    <text evidence="3">Nucleotide-sugar biosynthesis; UDP-alpha-D-xylose biosynthesis; UDP-alpha-D-xylose from UDP-alpha-D-glucuronate: step 1/1.</text>
</comment>
<reference evidence="19 20" key="1">
    <citation type="submission" date="2024-02" db="EMBL/GenBank/DDBJ databases">
        <title>Chromosome-scale genome assembly of the rough periwinkle Littorina saxatilis.</title>
        <authorList>
            <person name="De Jode A."/>
            <person name="Faria R."/>
            <person name="Formenti G."/>
            <person name="Sims Y."/>
            <person name="Smith T.P."/>
            <person name="Tracey A."/>
            <person name="Wood J.M.D."/>
            <person name="Zagrodzka Z.B."/>
            <person name="Johannesson K."/>
            <person name="Butlin R.K."/>
            <person name="Leder E.H."/>
        </authorList>
    </citation>
    <scope>NUCLEOTIDE SEQUENCE [LARGE SCALE GENOMIC DNA]</scope>
    <source>
        <strain evidence="19">Snail1</strain>
        <tissue evidence="19">Muscle</tissue>
    </source>
</reference>
<comment type="subcellular location">
    <subcellularLocation>
        <location evidence="2">Golgi apparatus</location>
        <location evidence="2">Golgi stack membrane</location>
        <topology evidence="2">Single-pass type II membrane protein</topology>
    </subcellularLocation>
</comment>
<dbReference type="EMBL" id="JBAMIC010000024">
    <property type="protein sequence ID" value="KAK7090437.1"/>
    <property type="molecule type" value="Genomic_DNA"/>
</dbReference>
<keyword evidence="14" id="KW-0325">Glycoprotein</keyword>
<dbReference type="GO" id="GO:0042732">
    <property type="term" value="P:D-xylose metabolic process"/>
    <property type="evidence" value="ECO:0007669"/>
    <property type="project" value="InterPro"/>
</dbReference>
<dbReference type="Proteomes" id="UP001374579">
    <property type="component" value="Unassembled WGS sequence"/>
</dbReference>
<evidence type="ECO:0000256" key="11">
    <source>
        <dbReference type="ARBA" id="ARBA00023027"/>
    </source>
</evidence>
<keyword evidence="9" id="KW-0735">Signal-anchor</keyword>
<evidence type="ECO:0000256" key="5">
    <source>
        <dbReference type="ARBA" id="ARBA00012290"/>
    </source>
</evidence>
<evidence type="ECO:0000256" key="4">
    <source>
        <dbReference type="ARBA" id="ARBA00007505"/>
    </source>
</evidence>
<keyword evidence="13" id="KW-0472">Membrane</keyword>
<dbReference type="Gene3D" id="3.40.50.720">
    <property type="entry name" value="NAD(P)-binding Rossmann-like Domain"/>
    <property type="match status" value="2"/>
</dbReference>
<evidence type="ECO:0000256" key="10">
    <source>
        <dbReference type="ARBA" id="ARBA00022989"/>
    </source>
</evidence>